<dbReference type="InterPro" id="IPR051223">
    <property type="entry name" value="Polycystin"/>
</dbReference>
<evidence type="ECO:0000256" key="4">
    <source>
        <dbReference type="ARBA" id="ARBA00022525"/>
    </source>
</evidence>
<evidence type="ECO:0000256" key="19">
    <source>
        <dbReference type="SAM" id="Phobius"/>
    </source>
</evidence>
<dbReference type="Gene3D" id="2.60.60.20">
    <property type="entry name" value="PLAT/LH2 domain"/>
    <property type="match status" value="1"/>
</dbReference>
<dbReference type="InterPro" id="IPR001024">
    <property type="entry name" value="PLAT/LH2_dom"/>
</dbReference>
<dbReference type="SUPFAM" id="SSF57196">
    <property type="entry name" value="EGF/Laminin"/>
    <property type="match status" value="1"/>
</dbReference>
<evidence type="ECO:0000259" key="23">
    <source>
        <dbReference type="PROSITE" id="PS50923"/>
    </source>
</evidence>
<keyword evidence="5 16" id="KW-0245">EGF-like domain</keyword>
<evidence type="ECO:0000313" key="25">
    <source>
        <dbReference type="RefSeq" id="XP_019615701.1"/>
    </source>
</evidence>
<feature type="disulfide bond" evidence="17">
    <location>
        <begin position="175"/>
        <end position="202"/>
    </location>
</feature>
<dbReference type="RefSeq" id="XP_019615701.1">
    <property type="nucleotide sequence ID" value="XM_019760142.1"/>
</dbReference>
<dbReference type="InterPro" id="IPR013783">
    <property type="entry name" value="Ig-like_fold"/>
</dbReference>
<gene>
    <name evidence="25" type="primary">LOC109463369</name>
</gene>
<dbReference type="InterPro" id="IPR046791">
    <property type="entry name" value="Polycystin_dom"/>
</dbReference>
<dbReference type="InterPro" id="IPR026823">
    <property type="entry name" value="cEGF"/>
</dbReference>
<keyword evidence="24" id="KW-1185">Reference proteome</keyword>
<feature type="transmembrane region" description="Helical" evidence="19">
    <location>
        <begin position="1890"/>
        <end position="1912"/>
    </location>
</feature>
<comment type="caution">
    <text evidence="16">Lacks conserved residue(s) required for the propagation of feature annotation.</text>
</comment>
<feature type="transmembrane region" description="Helical" evidence="19">
    <location>
        <begin position="1582"/>
        <end position="1602"/>
    </location>
</feature>
<dbReference type="PROSITE" id="PS50853">
    <property type="entry name" value="FN3"/>
    <property type="match status" value="3"/>
</dbReference>
<feature type="transmembrane region" description="Helical" evidence="19">
    <location>
        <begin position="1850"/>
        <end position="1870"/>
    </location>
</feature>
<feature type="domain" description="Fibronectin type-III" evidence="22">
    <location>
        <begin position="551"/>
        <end position="641"/>
    </location>
</feature>
<keyword evidence="9" id="KW-0677">Repeat</keyword>
<feature type="domain" description="Sushi" evidence="23">
    <location>
        <begin position="1"/>
        <end position="19"/>
    </location>
</feature>
<dbReference type="Gene3D" id="1.10.287.70">
    <property type="match status" value="1"/>
</dbReference>
<dbReference type="Pfam" id="PF07645">
    <property type="entry name" value="EGF_CA"/>
    <property type="match status" value="2"/>
</dbReference>
<reference evidence="25" key="1">
    <citation type="submission" date="2025-08" db="UniProtKB">
        <authorList>
            <consortium name="RefSeq"/>
        </authorList>
    </citation>
    <scope>IDENTIFICATION</scope>
    <source>
        <tissue evidence="25">Gonad</tissue>
    </source>
</reference>
<evidence type="ECO:0000256" key="9">
    <source>
        <dbReference type="ARBA" id="ARBA00022737"/>
    </source>
</evidence>
<dbReference type="GO" id="GO:0016020">
    <property type="term" value="C:membrane"/>
    <property type="evidence" value="ECO:0007669"/>
    <property type="project" value="UniProtKB-SubCell"/>
</dbReference>
<keyword evidence="6 17" id="KW-0768">Sushi</keyword>
<dbReference type="Gene3D" id="2.10.70.10">
    <property type="entry name" value="Complement Module, domain 1"/>
    <property type="match status" value="4"/>
</dbReference>
<dbReference type="KEGG" id="bbel:109463369"/>
<keyword evidence="14 17" id="KW-1015">Disulfide bond</keyword>
<dbReference type="PROSITE" id="PS50095">
    <property type="entry name" value="PLAT"/>
    <property type="match status" value="1"/>
</dbReference>
<dbReference type="Pfam" id="PF12662">
    <property type="entry name" value="cEGF"/>
    <property type="match status" value="2"/>
</dbReference>
<dbReference type="Pfam" id="PF01477">
    <property type="entry name" value="PLAT"/>
    <property type="match status" value="1"/>
</dbReference>
<evidence type="ECO:0000256" key="15">
    <source>
        <dbReference type="ARBA" id="ARBA00023180"/>
    </source>
</evidence>
<organism evidence="24 25">
    <name type="scientific">Branchiostoma belcheri</name>
    <name type="common">Amphioxus</name>
    <dbReference type="NCBI Taxonomy" id="7741"/>
    <lineage>
        <taxon>Eukaryota</taxon>
        <taxon>Metazoa</taxon>
        <taxon>Chordata</taxon>
        <taxon>Cephalochordata</taxon>
        <taxon>Leptocardii</taxon>
        <taxon>Amphioxiformes</taxon>
        <taxon>Branchiostomatidae</taxon>
        <taxon>Branchiostoma</taxon>
    </lineage>
</organism>
<feature type="domain" description="Sushi" evidence="23">
    <location>
        <begin position="20"/>
        <end position="79"/>
    </location>
</feature>
<dbReference type="InterPro" id="IPR036392">
    <property type="entry name" value="PLAT/LH2_dom_sf"/>
</dbReference>
<evidence type="ECO:0000256" key="18">
    <source>
        <dbReference type="SAM" id="MobiDB-lite"/>
    </source>
</evidence>
<dbReference type="InterPro" id="IPR049883">
    <property type="entry name" value="NOTCH1_EGF-like"/>
</dbReference>
<feature type="domain" description="Sushi" evidence="23">
    <location>
        <begin position="205"/>
        <end position="261"/>
    </location>
</feature>
<dbReference type="Pfam" id="PF08016">
    <property type="entry name" value="PKD_channel"/>
    <property type="match status" value="1"/>
</dbReference>
<evidence type="ECO:0000259" key="21">
    <source>
        <dbReference type="PROSITE" id="PS50095"/>
    </source>
</evidence>
<evidence type="ECO:0000256" key="7">
    <source>
        <dbReference type="ARBA" id="ARBA00022692"/>
    </source>
</evidence>
<feature type="domain" description="Fibronectin type-III" evidence="22">
    <location>
        <begin position="737"/>
        <end position="824"/>
    </location>
</feature>
<dbReference type="PANTHER" id="PTHR10877">
    <property type="entry name" value="POLYCYSTIN FAMILY MEMBER"/>
    <property type="match status" value="1"/>
</dbReference>
<dbReference type="Pfam" id="PF00041">
    <property type="entry name" value="fn3"/>
    <property type="match status" value="3"/>
</dbReference>
<dbReference type="InterPro" id="IPR003961">
    <property type="entry name" value="FN3_dom"/>
</dbReference>
<dbReference type="CDD" id="cd00054">
    <property type="entry name" value="EGF_CA"/>
    <property type="match status" value="7"/>
</dbReference>
<feature type="region of interest" description="Disordered" evidence="18">
    <location>
        <begin position="1129"/>
        <end position="1155"/>
    </location>
</feature>
<keyword evidence="4" id="KW-0964">Secreted</keyword>
<keyword evidence="12 19" id="KW-1133">Transmembrane helix</keyword>
<dbReference type="InterPro" id="IPR018097">
    <property type="entry name" value="EGF_Ca-bd_CS"/>
</dbReference>
<dbReference type="PROSITE" id="PS50026">
    <property type="entry name" value="EGF_3"/>
    <property type="match status" value="1"/>
</dbReference>
<keyword evidence="15" id="KW-0325">Glycoprotein</keyword>
<dbReference type="CDD" id="cd00063">
    <property type="entry name" value="FN3"/>
    <property type="match status" value="3"/>
</dbReference>
<proteinExistence type="inferred from homology"/>
<dbReference type="InterPro" id="IPR035976">
    <property type="entry name" value="Sushi/SCR/CCP_sf"/>
</dbReference>
<evidence type="ECO:0000256" key="11">
    <source>
        <dbReference type="ARBA" id="ARBA00022889"/>
    </source>
</evidence>
<feature type="domain" description="EGF-like" evidence="20">
    <location>
        <begin position="261"/>
        <end position="301"/>
    </location>
</feature>
<dbReference type="FunFam" id="2.10.70.10:FF:000064">
    <property type="entry name" value="Fibulin 7"/>
    <property type="match status" value="1"/>
</dbReference>
<feature type="domain" description="Sushi" evidence="23">
    <location>
        <begin position="80"/>
        <end position="136"/>
    </location>
</feature>
<dbReference type="SMART" id="SM00181">
    <property type="entry name" value="EGF"/>
    <property type="match status" value="7"/>
</dbReference>
<evidence type="ECO:0000256" key="2">
    <source>
        <dbReference type="ARBA" id="ARBA00004613"/>
    </source>
</evidence>
<dbReference type="InterPro" id="IPR009030">
    <property type="entry name" value="Growth_fac_rcpt_cys_sf"/>
</dbReference>
<dbReference type="GO" id="GO:0005576">
    <property type="term" value="C:extracellular region"/>
    <property type="evidence" value="ECO:0007669"/>
    <property type="project" value="UniProtKB-SubCell"/>
</dbReference>
<dbReference type="GeneID" id="109463369"/>
<dbReference type="PROSITE" id="PS50923">
    <property type="entry name" value="SUSHI"/>
    <property type="match status" value="5"/>
</dbReference>
<keyword evidence="8" id="KW-0732">Signal</keyword>
<evidence type="ECO:0000256" key="16">
    <source>
        <dbReference type="PROSITE-ProRule" id="PRU00076"/>
    </source>
</evidence>
<dbReference type="Pfam" id="PF20519">
    <property type="entry name" value="Polycystin_dom"/>
    <property type="match status" value="1"/>
</dbReference>
<evidence type="ECO:0000256" key="3">
    <source>
        <dbReference type="ARBA" id="ARBA00007200"/>
    </source>
</evidence>
<feature type="transmembrane region" description="Helical" evidence="19">
    <location>
        <begin position="1758"/>
        <end position="1780"/>
    </location>
</feature>
<dbReference type="InterPro" id="IPR036116">
    <property type="entry name" value="FN3_sf"/>
</dbReference>
<keyword evidence="11" id="KW-0130">Cell adhesion</keyword>
<feature type="compositionally biased region" description="Polar residues" evidence="18">
    <location>
        <begin position="1137"/>
        <end position="1147"/>
    </location>
</feature>
<dbReference type="SMART" id="SM00032">
    <property type="entry name" value="CCP"/>
    <property type="match status" value="4"/>
</dbReference>
<dbReference type="SMART" id="SM00179">
    <property type="entry name" value="EGF_CA"/>
    <property type="match status" value="7"/>
</dbReference>
<dbReference type="InterPro" id="IPR013122">
    <property type="entry name" value="PKD1_2_channel"/>
</dbReference>
<evidence type="ECO:0000256" key="1">
    <source>
        <dbReference type="ARBA" id="ARBA00004141"/>
    </source>
</evidence>
<comment type="similarity">
    <text evidence="3">Belongs to the polycystin family.</text>
</comment>
<feature type="disulfide bond" evidence="17">
    <location>
        <begin position="232"/>
        <end position="259"/>
    </location>
</feature>
<evidence type="ECO:0000256" key="8">
    <source>
        <dbReference type="ARBA" id="ARBA00022729"/>
    </source>
</evidence>
<dbReference type="OrthoDB" id="10365208at2759"/>
<evidence type="ECO:0000256" key="12">
    <source>
        <dbReference type="ARBA" id="ARBA00022989"/>
    </source>
</evidence>
<dbReference type="GO" id="GO:0005509">
    <property type="term" value="F:calcium ion binding"/>
    <property type="evidence" value="ECO:0007669"/>
    <property type="project" value="InterPro"/>
</dbReference>
<feature type="disulfide bond" evidence="17">
    <location>
        <begin position="50"/>
        <end position="77"/>
    </location>
</feature>
<dbReference type="Gene3D" id="2.10.25.10">
    <property type="entry name" value="Laminin"/>
    <property type="match status" value="7"/>
</dbReference>
<dbReference type="SUPFAM" id="SSF57184">
    <property type="entry name" value="Growth factor receptor domain"/>
    <property type="match status" value="2"/>
</dbReference>
<dbReference type="InterPro" id="IPR000742">
    <property type="entry name" value="EGF"/>
</dbReference>
<keyword evidence="10" id="KW-0106">Calcium</keyword>
<feature type="transmembrane region" description="Helical" evidence="19">
    <location>
        <begin position="1321"/>
        <end position="1342"/>
    </location>
</feature>
<evidence type="ECO:0000256" key="6">
    <source>
        <dbReference type="ARBA" id="ARBA00022659"/>
    </source>
</evidence>
<name>A0A6P4YFF7_BRABE</name>
<protein>
    <submittedName>
        <fullName evidence="25">Uncharacterized protein LOC109463369</fullName>
    </submittedName>
</protein>
<feature type="domain" description="PLAT" evidence="21">
    <location>
        <begin position="1377"/>
        <end position="1497"/>
    </location>
</feature>
<keyword evidence="13 19" id="KW-0472">Membrane</keyword>
<evidence type="ECO:0000256" key="14">
    <source>
        <dbReference type="ARBA" id="ARBA00023157"/>
    </source>
</evidence>
<evidence type="ECO:0000256" key="10">
    <source>
        <dbReference type="ARBA" id="ARBA00022837"/>
    </source>
</evidence>
<dbReference type="GO" id="GO:0050982">
    <property type="term" value="P:detection of mechanical stimulus"/>
    <property type="evidence" value="ECO:0007669"/>
    <property type="project" value="TreeGrafter"/>
</dbReference>
<dbReference type="SMART" id="SM00308">
    <property type="entry name" value="LH2"/>
    <property type="match status" value="1"/>
</dbReference>
<dbReference type="Pfam" id="PF00084">
    <property type="entry name" value="Sushi"/>
    <property type="match status" value="4"/>
</dbReference>
<accession>A0A6P4YFF7</accession>
<evidence type="ECO:0000256" key="13">
    <source>
        <dbReference type="ARBA" id="ARBA00023136"/>
    </source>
</evidence>
<feature type="transmembrane region" description="Helical" evidence="19">
    <location>
        <begin position="1951"/>
        <end position="1973"/>
    </location>
</feature>
<feature type="domain" description="Fibronectin type-III" evidence="22">
    <location>
        <begin position="642"/>
        <end position="736"/>
    </location>
</feature>
<comment type="subcellular location">
    <subcellularLocation>
        <location evidence="1">Membrane</location>
        <topology evidence="1">Multi-pass membrane protein</topology>
    </subcellularLocation>
    <subcellularLocation>
        <location evidence="2">Secreted</location>
    </subcellularLocation>
</comment>
<dbReference type="InterPro" id="IPR000436">
    <property type="entry name" value="Sushi_SCR_CCP_dom"/>
</dbReference>
<dbReference type="InterPro" id="IPR000152">
    <property type="entry name" value="EGF-type_Asp/Asn_hydroxyl_site"/>
</dbReference>
<dbReference type="GO" id="GO:0007155">
    <property type="term" value="P:cell adhesion"/>
    <property type="evidence" value="ECO:0007669"/>
    <property type="project" value="UniProtKB-KW"/>
</dbReference>
<dbReference type="InterPro" id="IPR001881">
    <property type="entry name" value="EGF-like_Ca-bd_dom"/>
</dbReference>
<dbReference type="PROSITE" id="PS01187">
    <property type="entry name" value="EGF_CA"/>
    <property type="match status" value="3"/>
</dbReference>
<evidence type="ECO:0000256" key="17">
    <source>
        <dbReference type="PROSITE-ProRule" id="PRU00302"/>
    </source>
</evidence>
<dbReference type="CDD" id="cd00033">
    <property type="entry name" value="CCP"/>
    <property type="match status" value="4"/>
</dbReference>
<evidence type="ECO:0000256" key="5">
    <source>
        <dbReference type="ARBA" id="ARBA00022536"/>
    </source>
</evidence>
<dbReference type="SUPFAM" id="SSF57535">
    <property type="entry name" value="Complement control module/SCR domain"/>
    <property type="match status" value="4"/>
</dbReference>
<sequence>MLTCQSDGTWSGDRPTCIVVQCQTISAPVNGIFWPTDGSNIYQDQLRFDCDLGYVLVGAASITCQADGTWSDNAPICSGVQCPPLAAPANGARTGSNSYQDVVTFTCNLGHVLVGSASLTCQADATWSGNVPTCPRKKPALCFTASGVQCPTLLPPINGGVSGSNFYQDVLTFTCDPGYELEGSASLTCQADATWSGVEPTCTRIQCPALPSPINGDSSGPNFYQDVVQFTCNPGYDLVGDSSSTCQADRTWSSNVPSCNDIDECSAANGGCDHVCTNTLGSFQCSCVDGFNLNVDGHSCDDIDECISANGGCQQNCHNFIGSYLCTCGVGYTLNMDSHTCTDVDECYAASGGCDQLCTNTAGSFQCSCGNGFSLNGDGFGCDDVDECATGNGGCGQICHNLIGSFQCSCRDGFVLNSDGFGCDDVNECSTANGGCDQACTNDIGSFQCSCGAGYSLNADGSSCDDIDECDTTNGGCAQICNNSIGSFECFCRTGYILNVDGQTCDDVDECDTANGGCGQFCNNTLGSFNCYCATGYSLDVDQFSCDALPPPTNFSVSRVGQQSVTVQWLLPARALVVGYRVWLTDRETAAIVSTQYLPESAVSVAFTSLIPATEYVVAVTCVNSHIDGPQANLTIVTDTDAPLHLKIEDTRSGSLVLSWTPPVAKLTEYELTYSSVEQRRKRRSTSSLTLPFSSNRYLLQGLVPATQYTVGLTAVSRFGRSETVSSTGITVTDPPTELTVKNVSSTWMHVMWTPPVAAVVSYDLRVIDTTNQNEIHFSIQPTLTEFNITELFPKTEYIVWIAAVSLYGRSVEDVSFCSTVALSVDNTVIDNDVDLNVKVTAMAPIDNEDLDIKILRLKDQVDRYANEETPIGNLIGIIAKIPPLLQTGMSTLSSSDILVIWWEAIDLLSKSSKLLRATQGATITTMEKMNDVIASTVSSLIQMTPTKNYITIDDSVDLFEMDVIDVHSVNVSPKQQLKNIKDQQLKSQLQLRVAAYSLLNSIDRAANSLMDILPHTEEYVTTRQNDEVAIVIARTTSSNYVTLQAGQVTITASTTGCSSDGRTDVKMVVMEMNLLSWNSSTYGENVTTSVNMVSLGPQNCSLQLSVTMPLTLDFADLQQPRRQKRHLEEQGLVGTQYAQSNASDGQGRNLDDAAAGHKNNATMTHHAFDVHSSTILMVMQLSWWDHAAAFRVFFRYDTPPTEELYDNMMIVQEEDVVLAWHRGTDSLRTFTPNIQRRQGRLYVGIQKSDPRTLLQSAPLPEDYLLQASTVSLDLSESVIRCNCSFPRPRGAIAGSVHLLPNTIEFDNVFGDPESLSKSNIVFYIVISEWALYLLLIIIFNVDFQRLSEKMGGATLNRRKQLPLLSVLPPDRMPAPYLYQVTVTTGSNFGAGTSARIGFKIFGSNSKTAVKVVNPRGESLLRGGIYDLIMPQKTSLGHLELLHIWHDNTGVDEASWFLKDIIVKDLQTHEIFSKAERLSCCWAVFNSIMLASAMWYSSGSGVIIKSTVYDLGFVQFTLQILVIAILASLMCTKSTEKQKTYDINKGELQARLWDHKAPQKVYPPEAASVQSMQNKRKQRRQFYHVLRDFCLLLLFVVVLFYISHNDKEPFAFHASQTLSNTLMEDFNEITTADEFWTWTEDILLPVLYPSFWYNGWKMKYLDRQFPLYTEAFRIGPPLLTQLPITPSVATLVFSKLQQNQWIDKYTQYLILHLSFYYPSLKVFSSIKMTVRQEDIGHLSTSATVETHRLFQYENTSDYGMMLVHVGFVILFLVHSTNEVVTIKREGRKHFRSLWNVFAFLSVVGCAAVICTFGIRYHFASAALRKIVEATGELGIEQFVDFSPTFWWDDVFKHLLAVVVFITTLTLLRVVRFSKTIASFLALPGAMKNDLMSFTVTGAIAFMAFTCSGLVLFGTHLLAYSNVLDTMLALFEMLLGRFFADEILEANPVVGPIFFSLFMILIFIILINFLVTIICDAIASRASIDDDYDQELVDYVWKTFKEMFGVHSPPETDVQTDEVKRAELNTNFRVIEETLNEISDITNCFWAHNTNESPSPSLDVTQPRLSAKLLQGTFEESTSLLSSTSYGIQEQVQRLLQAHADDQLKFEEAQKESRRRAEAMLKKKLDERRMKTDVKSGYEKGTIFKNAQILMDQHDVDEARLRQRQRRERRRFETKLRQKIAIRHMQKHANAKR</sequence>
<dbReference type="PROSITE" id="PS01186">
    <property type="entry name" value="EGF_2"/>
    <property type="match status" value="5"/>
</dbReference>
<feature type="transmembrane region" description="Helical" evidence="19">
    <location>
        <begin position="1792"/>
        <end position="1814"/>
    </location>
</feature>
<dbReference type="PANTHER" id="PTHR10877:SF194">
    <property type="entry name" value="LOCATION OF VULVA DEFECTIVE 1"/>
    <property type="match status" value="1"/>
</dbReference>
<dbReference type="SUPFAM" id="SSF49265">
    <property type="entry name" value="Fibronectin type III"/>
    <property type="match status" value="2"/>
</dbReference>
<dbReference type="PROSITE" id="PS00010">
    <property type="entry name" value="ASX_HYDROXYL"/>
    <property type="match status" value="3"/>
</dbReference>
<feature type="domain" description="Sushi" evidence="23">
    <location>
        <begin position="148"/>
        <end position="204"/>
    </location>
</feature>
<dbReference type="SUPFAM" id="SSF49723">
    <property type="entry name" value="Lipase/lipooxygenase domain (PLAT/LH2 domain)"/>
    <property type="match status" value="1"/>
</dbReference>
<feature type="disulfide bond" evidence="17">
    <location>
        <begin position="107"/>
        <end position="134"/>
    </location>
</feature>
<feature type="transmembrane region" description="Helical" evidence="19">
    <location>
        <begin position="1508"/>
        <end position="1529"/>
    </location>
</feature>
<keyword evidence="7 19" id="KW-0812">Transmembrane</keyword>
<evidence type="ECO:0000259" key="22">
    <source>
        <dbReference type="PROSITE" id="PS50853"/>
    </source>
</evidence>
<dbReference type="Gene3D" id="2.60.40.10">
    <property type="entry name" value="Immunoglobulins"/>
    <property type="match status" value="3"/>
</dbReference>
<dbReference type="GO" id="GO:0005262">
    <property type="term" value="F:calcium channel activity"/>
    <property type="evidence" value="ECO:0007669"/>
    <property type="project" value="TreeGrafter"/>
</dbReference>
<dbReference type="FunFam" id="2.10.25.10:FF:000240">
    <property type="entry name" value="Vitamin K-dependent protein S"/>
    <property type="match status" value="7"/>
</dbReference>
<evidence type="ECO:0000259" key="20">
    <source>
        <dbReference type="PROSITE" id="PS50026"/>
    </source>
</evidence>
<dbReference type="Proteomes" id="UP000515135">
    <property type="component" value="Unplaced"/>
</dbReference>
<dbReference type="Pfam" id="PF14670">
    <property type="entry name" value="FXa_inhibition"/>
    <property type="match status" value="2"/>
</dbReference>
<dbReference type="SMART" id="SM00060">
    <property type="entry name" value="FN3"/>
    <property type="match status" value="3"/>
</dbReference>
<feature type="transmembrane region" description="Helical" evidence="19">
    <location>
        <begin position="1478"/>
        <end position="1496"/>
    </location>
</feature>
<evidence type="ECO:0000313" key="24">
    <source>
        <dbReference type="Proteomes" id="UP000515135"/>
    </source>
</evidence>